<comment type="caution">
    <text evidence="1">The sequence shown here is derived from an EMBL/GenBank/DDBJ whole genome shotgun (WGS) entry which is preliminary data.</text>
</comment>
<gene>
    <name evidence="1" type="ORF">A2955_01740</name>
</gene>
<protein>
    <recommendedName>
        <fullName evidence="3">Phosphoribosyl-ATP pyrophosphohydrolase</fullName>
    </recommendedName>
</protein>
<dbReference type="CDD" id="cd11532">
    <property type="entry name" value="NTP-PPase_COG4997"/>
    <property type="match status" value="1"/>
</dbReference>
<accession>A0A1F8BAJ4</accession>
<evidence type="ECO:0000313" key="1">
    <source>
        <dbReference type="EMBL" id="OGM60970.1"/>
    </source>
</evidence>
<dbReference type="SUPFAM" id="SSF101386">
    <property type="entry name" value="all-alpha NTP pyrophosphatases"/>
    <property type="match status" value="1"/>
</dbReference>
<evidence type="ECO:0000313" key="2">
    <source>
        <dbReference type="Proteomes" id="UP000177501"/>
    </source>
</evidence>
<dbReference type="EMBL" id="MGHA01000013">
    <property type="protein sequence ID" value="OGM60970.1"/>
    <property type="molecule type" value="Genomic_DNA"/>
</dbReference>
<organism evidence="1 2">
    <name type="scientific">Candidatus Woesebacteria bacterium RIFCSPLOWO2_01_FULL_37_19</name>
    <dbReference type="NCBI Taxonomy" id="1802514"/>
    <lineage>
        <taxon>Bacteria</taxon>
        <taxon>Candidatus Woeseibacteriota</taxon>
    </lineage>
</organism>
<dbReference type="AlphaFoldDB" id="A0A1F8BAJ4"/>
<dbReference type="STRING" id="1802514.A2955_01740"/>
<sequence length="134" mass="15724">MQKNIRKFKLGKLVRDKIVEGIIKTGNNPHFHKLNKSDYIKELKKKVLEEASEFPKAKNKKELAEEIADLQEIIDNLLEVLKISKTGIAKLQKEKNKKRGSFKKRLYIDTVEVINNSEWVKYYLANPEKFPEIK</sequence>
<evidence type="ECO:0008006" key="3">
    <source>
        <dbReference type="Google" id="ProtNLM"/>
    </source>
</evidence>
<proteinExistence type="predicted"/>
<dbReference type="Proteomes" id="UP000177501">
    <property type="component" value="Unassembled WGS sequence"/>
</dbReference>
<dbReference type="InterPro" id="IPR038735">
    <property type="entry name" value="MSMEG_1276-like_NTP-PPase_dom"/>
</dbReference>
<reference evidence="1 2" key="1">
    <citation type="journal article" date="2016" name="Nat. Commun.">
        <title>Thousands of microbial genomes shed light on interconnected biogeochemical processes in an aquifer system.</title>
        <authorList>
            <person name="Anantharaman K."/>
            <person name="Brown C.T."/>
            <person name="Hug L.A."/>
            <person name="Sharon I."/>
            <person name="Castelle C.J."/>
            <person name="Probst A.J."/>
            <person name="Thomas B.C."/>
            <person name="Singh A."/>
            <person name="Wilkins M.J."/>
            <person name="Karaoz U."/>
            <person name="Brodie E.L."/>
            <person name="Williams K.H."/>
            <person name="Hubbard S.S."/>
            <person name="Banfield J.F."/>
        </authorList>
    </citation>
    <scope>NUCLEOTIDE SEQUENCE [LARGE SCALE GENOMIC DNA]</scope>
</reference>
<name>A0A1F8BAJ4_9BACT</name>